<dbReference type="PANTHER" id="PTHR44757:SF2">
    <property type="entry name" value="BIOFILM ARCHITECTURE MAINTENANCE PROTEIN MBAA"/>
    <property type="match status" value="1"/>
</dbReference>
<name>L0H1I4_9GAMM</name>
<dbReference type="InterPro" id="IPR052155">
    <property type="entry name" value="Biofilm_reg_signaling"/>
</dbReference>
<dbReference type="Proteomes" id="UP000010816">
    <property type="component" value="Chromosome"/>
</dbReference>
<dbReference type="STRING" id="765912.Thimo_2770"/>
<proteinExistence type="predicted"/>
<dbReference type="InterPro" id="IPR011785">
    <property type="entry name" value="Tscrpt_reg_PpsR-CrtJ"/>
</dbReference>
<dbReference type="Gene3D" id="1.10.10.60">
    <property type="entry name" value="Homeodomain-like"/>
    <property type="match status" value="1"/>
</dbReference>
<dbReference type="eggNOG" id="COG3829">
    <property type="taxonomic scope" value="Bacteria"/>
</dbReference>
<dbReference type="Pfam" id="PF00989">
    <property type="entry name" value="PAS"/>
    <property type="match status" value="1"/>
</dbReference>
<dbReference type="EMBL" id="CP003051">
    <property type="protein sequence ID" value="AGA91480.1"/>
    <property type="molecule type" value="Genomic_DNA"/>
</dbReference>
<dbReference type="RefSeq" id="WP_015281612.1">
    <property type="nucleotide sequence ID" value="NC_019940.1"/>
</dbReference>
<dbReference type="InterPro" id="IPR013767">
    <property type="entry name" value="PAS_fold"/>
</dbReference>
<accession>L0H1I4</accession>
<evidence type="ECO:0000259" key="1">
    <source>
        <dbReference type="PROSITE" id="PS50112"/>
    </source>
</evidence>
<dbReference type="SUPFAM" id="SSF46689">
    <property type="entry name" value="Homeodomain-like"/>
    <property type="match status" value="1"/>
</dbReference>
<dbReference type="PATRIC" id="fig|765912.4.peg.2714"/>
<dbReference type="CDD" id="cd00130">
    <property type="entry name" value="PAS"/>
    <property type="match status" value="1"/>
</dbReference>
<dbReference type="PRINTS" id="PR01590">
    <property type="entry name" value="HTHFIS"/>
</dbReference>
<dbReference type="Pfam" id="PF13188">
    <property type="entry name" value="PAS_8"/>
    <property type="match status" value="1"/>
</dbReference>
<dbReference type="HOGENOM" id="CLU_562490_0_0_6"/>
<dbReference type="NCBIfam" id="TIGR00229">
    <property type="entry name" value="sensory_box"/>
    <property type="match status" value="1"/>
</dbReference>
<dbReference type="SMART" id="SM00091">
    <property type="entry name" value="PAS"/>
    <property type="match status" value="2"/>
</dbReference>
<evidence type="ECO:0000313" key="2">
    <source>
        <dbReference type="EMBL" id="AGA91480.1"/>
    </source>
</evidence>
<dbReference type="InterPro" id="IPR002197">
    <property type="entry name" value="HTH_Fis"/>
</dbReference>
<keyword evidence="3" id="KW-1185">Reference proteome</keyword>
<dbReference type="InterPro" id="IPR009057">
    <property type="entry name" value="Homeodomain-like_sf"/>
</dbReference>
<dbReference type="InterPro" id="IPR000014">
    <property type="entry name" value="PAS"/>
</dbReference>
<sequence length="474" mass="51326">MTYFNVPEEALGQVDAGMADCVIGAVSDVALVIDSHGVIVDQAFGSEDLARELEGDWRGRKWSETVMASSRAAVGELLRDVKTQCGTTTKWRQVFHATRQGEAIPVRYAVVPLRGSDRVLAVGRDQQAVAVLQEQLVEAQQALERDYWRLRQMETRYRLLFQTASEAVLIVDAGTQKVVESNPAAVQLLGQRGRAVLGQIFPFGFDEIGTQAVQGLLAAVRSAGRAEEVRATLGGAGGEFLVSAALLRQENVTLYLVRLVSVGAGTVAPLPDATMKLLKVMELAPDGVVVTGTDGRVVSANAAFLDLVQLASEEQVRGQPLDRWLGRPGVDMNVLLANLRQHGTVRLFATVLRGEYGSGTDVEVSAVAVRSGDRPGFGFVIRNVRRRIVAEAPSGSRELPRSVEQLTELVGRVPLKELVRESTDLIERLCIEAALDLTGDNRASAAELLGLSRQSLYVKLRRYGISDLTSEDEG</sequence>
<dbReference type="Gene3D" id="1.20.5.430">
    <property type="match status" value="1"/>
</dbReference>
<dbReference type="Pfam" id="PF02954">
    <property type="entry name" value="HTH_8"/>
    <property type="match status" value="1"/>
</dbReference>
<gene>
    <name evidence="2" type="ORF">Thimo_2770</name>
</gene>
<dbReference type="PANTHER" id="PTHR44757">
    <property type="entry name" value="DIGUANYLATE CYCLASE DGCP"/>
    <property type="match status" value="1"/>
</dbReference>
<organism evidence="2 3">
    <name type="scientific">Thioflavicoccus mobilis 8321</name>
    <dbReference type="NCBI Taxonomy" id="765912"/>
    <lineage>
        <taxon>Bacteria</taxon>
        <taxon>Pseudomonadati</taxon>
        <taxon>Pseudomonadota</taxon>
        <taxon>Gammaproteobacteria</taxon>
        <taxon>Chromatiales</taxon>
        <taxon>Chromatiaceae</taxon>
        <taxon>Thioflavicoccus</taxon>
    </lineage>
</organism>
<dbReference type="Gene3D" id="3.30.450.20">
    <property type="entry name" value="PAS domain"/>
    <property type="match status" value="2"/>
</dbReference>
<evidence type="ECO:0000313" key="3">
    <source>
        <dbReference type="Proteomes" id="UP000010816"/>
    </source>
</evidence>
<dbReference type="InterPro" id="IPR035965">
    <property type="entry name" value="PAS-like_dom_sf"/>
</dbReference>
<reference evidence="2 3" key="1">
    <citation type="submission" date="2011-09" db="EMBL/GenBank/DDBJ databases">
        <title>Complete sequence of chromosome of Thioflavicoccus mobilis 8321.</title>
        <authorList>
            <consortium name="US DOE Joint Genome Institute"/>
            <person name="Lucas S."/>
            <person name="Han J."/>
            <person name="Lapidus A."/>
            <person name="Cheng J.-F."/>
            <person name="Goodwin L."/>
            <person name="Pitluck S."/>
            <person name="Peters L."/>
            <person name="Ovchinnikova G."/>
            <person name="Lu M."/>
            <person name="Detter J.C."/>
            <person name="Han C."/>
            <person name="Tapia R."/>
            <person name="Land M."/>
            <person name="Hauser L."/>
            <person name="Kyrpides N."/>
            <person name="Ivanova N."/>
            <person name="Pagani I."/>
            <person name="Vogl K."/>
            <person name="Liu Z."/>
            <person name="Imhoff J."/>
            <person name="Thiel V."/>
            <person name="Frigaard N.-U."/>
            <person name="Bryant D."/>
            <person name="Woyke T."/>
        </authorList>
    </citation>
    <scope>NUCLEOTIDE SEQUENCE [LARGE SCALE GENOMIC DNA]</scope>
    <source>
        <strain evidence="2 3">8321</strain>
    </source>
</reference>
<dbReference type="KEGG" id="tmb:Thimo_2770"/>
<dbReference type="PROSITE" id="PS50112">
    <property type="entry name" value="PAS"/>
    <property type="match status" value="1"/>
</dbReference>
<dbReference type="GO" id="GO:0043565">
    <property type="term" value="F:sequence-specific DNA binding"/>
    <property type="evidence" value="ECO:0007669"/>
    <property type="project" value="InterPro"/>
</dbReference>
<dbReference type="SUPFAM" id="SSF55785">
    <property type="entry name" value="PYP-like sensor domain (PAS domain)"/>
    <property type="match status" value="2"/>
</dbReference>
<dbReference type="NCBIfam" id="TIGR02040">
    <property type="entry name" value="PpsR-CrtJ"/>
    <property type="match status" value="1"/>
</dbReference>
<dbReference type="AlphaFoldDB" id="L0H1I4"/>
<feature type="domain" description="PAS" evidence="1">
    <location>
        <begin position="153"/>
        <end position="199"/>
    </location>
</feature>
<protein>
    <submittedName>
        <fullName evidence="2">Transcriptional regulator PpsR</fullName>
    </submittedName>
</protein>